<sequence>MVLSLEKKGREGLKKTLQEVVKEESHGASVRQVECECDIKEGLCKGQVCFSLSLKVAKESFVYRNVTQSYVKANTANRQGTKNNNQEELSTILAHRALTSEQNDL</sequence>
<comment type="caution">
    <text evidence="1">The sequence shown here is derived from an EMBL/GenBank/DDBJ whole genome shotgun (WGS) entry which is preliminary data.</text>
</comment>
<organism evidence="1 2">
    <name type="scientific">Mucuna pruriens</name>
    <name type="common">Velvet bean</name>
    <name type="synonym">Dolichos pruriens</name>
    <dbReference type="NCBI Taxonomy" id="157652"/>
    <lineage>
        <taxon>Eukaryota</taxon>
        <taxon>Viridiplantae</taxon>
        <taxon>Streptophyta</taxon>
        <taxon>Embryophyta</taxon>
        <taxon>Tracheophyta</taxon>
        <taxon>Spermatophyta</taxon>
        <taxon>Magnoliopsida</taxon>
        <taxon>eudicotyledons</taxon>
        <taxon>Gunneridae</taxon>
        <taxon>Pentapetalae</taxon>
        <taxon>rosids</taxon>
        <taxon>fabids</taxon>
        <taxon>Fabales</taxon>
        <taxon>Fabaceae</taxon>
        <taxon>Papilionoideae</taxon>
        <taxon>50 kb inversion clade</taxon>
        <taxon>NPAAA clade</taxon>
        <taxon>indigoferoid/millettioid clade</taxon>
        <taxon>Phaseoleae</taxon>
        <taxon>Mucuna</taxon>
    </lineage>
</organism>
<dbReference type="AlphaFoldDB" id="A0A371ELR7"/>
<reference evidence="1" key="1">
    <citation type="submission" date="2018-05" db="EMBL/GenBank/DDBJ databases">
        <title>Draft genome of Mucuna pruriens seed.</title>
        <authorList>
            <person name="Nnadi N.E."/>
            <person name="Vos R."/>
            <person name="Hasami M.H."/>
            <person name="Devisetty U.K."/>
            <person name="Aguiy J.C."/>
        </authorList>
    </citation>
    <scope>NUCLEOTIDE SEQUENCE [LARGE SCALE GENOMIC DNA]</scope>
    <source>
        <strain evidence="1">JCA_2017</strain>
    </source>
</reference>
<gene>
    <name evidence="1" type="ORF">CR513_54174</name>
</gene>
<evidence type="ECO:0000313" key="2">
    <source>
        <dbReference type="Proteomes" id="UP000257109"/>
    </source>
</evidence>
<keyword evidence="2" id="KW-1185">Reference proteome</keyword>
<proteinExistence type="predicted"/>
<name>A0A371ELR7_MUCPR</name>
<dbReference type="Proteomes" id="UP000257109">
    <property type="component" value="Unassembled WGS sequence"/>
</dbReference>
<protein>
    <submittedName>
        <fullName evidence="1">Uncharacterized protein</fullName>
    </submittedName>
</protein>
<evidence type="ECO:0000313" key="1">
    <source>
        <dbReference type="EMBL" id="RDX66992.1"/>
    </source>
</evidence>
<feature type="non-terminal residue" evidence="1">
    <location>
        <position position="1"/>
    </location>
</feature>
<dbReference type="EMBL" id="QJKJ01013164">
    <property type="protein sequence ID" value="RDX66992.1"/>
    <property type="molecule type" value="Genomic_DNA"/>
</dbReference>
<accession>A0A371ELR7</accession>